<sequence length="134" mass="15041">MADLPSSNVANGIPSVAQPTGDQKPLAPEKHETAQERVSKQGQAPPNNVHRASVQDHQESTEGGSAALMQEIHMLREKLFKFGDRVAQMGHKIDQDQTTDTTHESDLEEHRSQRRRRKAAKWAEKRETRAAELQ</sequence>
<dbReference type="EMBL" id="JH793976">
    <property type="protein sequence ID" value="ELQ39420.1"/>
    <property type="molecule type" value="Genomic_DNA"/>
</dbReference>
<accession>A0AA97NZX7</accession>
<evidence type="ECO:0000256" key="1">
    <source>
        <dbReference type="SAM" id="MobiDB-lite"/>
    </source>
</evidence>
<feature type="compositionally biased region" description="Polar residues" evidence="1">
    <location>
        <begin position="1"/>
        <end position="10"/>
    </location>
</feature>
<gene>
    <name evidence="2" type="ORF">OOU_Y34scaffold00498g2</name>
</gene>
<dbReference type="AlphaFoldDB" id="A0AA97NZX7"/>
<proteinExistence type="predicted"/>
<dbReference type="Proteomes" id="UP000011086">
    <property type="component" value="Unassembled WGS sequence"/>
</dbReference>
<feature type="compositionally biased region" description="Basic and acidic residues" evidence="1">
    <location>
        <begin position="121"/>
        <end position="134"/>
    </location>
</feature>
<feature type="compositionally biased region" description="Basic and acidic residues" evidence="1">
    <location>
        <begin position="91"/>
        <end position="111"/>
    </location>
</feature>
<feature type="compositionally biased region" description="Basic and acidic residues" evidence="1">
    <location>
        <begin position="27"/>
        <end position="39"/>
    </location>
</feature>
<protein>
    <submittedName>
        <fullName evidence="2">Uncharacterized protein</fullName>
    </submittedName>
</protein>
<evidence type="ECO:0000313" key="2">
    <source>
        <dbReference type="EMBL" id="ELQ39420.1"/>
    </source>
</evidence>
<reference evidence="2" key="1">
    <citation type="journal article" date="2012" name="PLoS Genet.">
        <title>Comparative analysis of the genomes of two field isolates of the rice blast fungus Magnaporthe oryzae.</title>
        <authorList>
            <person name="Xue M."/>
            <person name="Yang J."/>
            <person name="Li Z."/>
            <person name="Hu S."/>
            <person name="Yao N."/>
            <person name="Dean R.A."/>
            <person name="Zhao W."/>
            <person name="Shen M."/>
            <person name="Zhang H."/>
            <person name="Li C."/>
            <person name="Liu L."/>
            <person name="Cao L."/>
            <person name="Xu X."/>
            <person name="Xing Y."/>
            <person name="Hsiang T."/>
            <person name="Zhang Z."/>
            <person name="Xu J.R."/>
            <person name="Peng Y.L."/>
        </authorList>
    </citation>
    <scope>NUCLEOTIDE SEQUENCE</scope>
    <source>
        <strain evidence="2">Y34</strain>
    </source>
</reference>
<organism evidence="2">
    <name type="scientific">Pyricularia oryzae (strain Y34)</name>
    <name type="common">Rice blast fungus</name>
    <name type="synonym">Magnaporthe oryzae</name>
    <dbReference type="NCBI Taxonomy" id="1143189"/>
    <lineage>
        <taxon>Eukaryota</taxon>
        <taxon>Fungi</taxon>
        <taxon>Dikarya</taxon>
        <taxon>Ascomycota</taxon>
        <taxon>Pezizomycotina</taxon>
        <taxon>Sordariomycetes</taxon>
        <taxon>Sordariomycetidae</taxon>
        <taxon>Magnaporthales</taxon>
        <taxon>Pyriculariaceae</taxon>
        <taxon>Pyricularia</taxon>
    </lineage>
</organism>
<feature type="region of interest" description="Disordered" evidence="1">
    <location>
        <begin position="1"/>
        <end position="69"/>
    </location>
</feature>
<feature type="region of interest" description="Disordered" evidence="1">
    <location>
        <begin position="90"/>
        <end position="134"/>
    </location>
</feature>
<name>A0AA97NZX7_PYRO3</name>